<proteinExistence type="predicted"/>
<evidence type="ECO:0000313" key="1">
    <source>
        <dbReference type="EMBL" id="JAD71162.1"/>
    </source>
</evidence>
<accession>A0A0A9CI29</accession>
<name>A0A0A9CI29_ARUDO</name>
<organism evidence="1">
    <name type="scientific">Arundo donax</name>
    <name type="common">Giant reed</name>
    <name type="synonym">Donax arundinaceus</name>
    <dbReference type="NCBI Taxonomy" id="35708"/>
    <lineage>
        <taxon>Eukaryota</taxon>
        <taxon>Viridiplantae</taxon>
        <taxon>Streptophyta</taxon>
        <taxon>Embryophyta</taxon>
        <taxon>Tracheophyta</taxon>
        <taxon>Spermatophyta</taxon>
        <taxon>Magnoliopsida</taxon>
        <taxon>Liliopsida</taxon>
        <taxon>Poales</taxon>
        <taxon>Poaceae</taxon>
        <taxon>PACMAD clade</taxon>
        <taxon>Arundinoideae</taxon>
        <taxon>Arundineae</taxon>
        <taxon>Arundo</taxon>
    </lineage>
</organism>
<reference evidence="1" key="1">
    <citation type="submission" date="2014-09" db="EMBL/GenBank/DDBJ databases">
        <authorList>
            <person name="Magalhaes I.L.F."/>
            <person name="Oliveira U."/>
            <person name="Santos F.R."/>
            <person name="Vidigal T.H.D.A."/>
            <person name="Brescovit A.D."/>
            <person name="Santos A.J."/>
        </authorList>
    </citation>
    <scope>NUCLEOTIDE SEQUENCE</scope>
    <source>
        <tissue evidence="1">Shoot tissue taken approximately 20 cm above the soil surface</tissue>
    </source>
</reference>
<dbReference type="AlphaFoldDB" id="A0A0A9CI29"/>
<sequence length="66" mass="7035">MDHGDTVTTGTRLSSGWTTAAAGMDHGGTVTAGMRRILWRLQISDEQTTTLTKGINPVARPGRRPA</sequence>
<reference evidence="1" key="2">
    <citation type="journal article" date="2015" name="Data Brief">
        <title>Shoot transcriptome of the giant reed, Arundo donax.</title>
        <authorList>
            <person name="Barrero R.A."/>
            <person name="Guerrero F.D."/>
            <person name="Moolhuijzen P."/>
            <person name="Goolsby J.A."/>
            <person name="Tidwell J."/>
            <person name="Bellgard S.E."/>
            <person name="Bellgard M.I."/>
        </authorList>
    </citation>
    <scope>NUCLEOTIDE SEQUENCE</scope>
    <source>
        <tissue evidence="1">Shoot tissue taken approximately 20 cm above the soil surface</tissue>
    </source>
</reference>
<dbReference type="EMBL" id="GBRH01226733">
    <property type="protein sequence ID" value="JAD71162.1"/>
    <property type="molecule type" value="Transcribed_RNA"/>
</dbReference>
<protein>
    <submittedName>
        <fullName evidence="1">Uncharacterized protein</fullName>
    </submittedName>
</protein>